<feature type="domain" description="ATP-grasp" evidence="6">
    <location>
        <begin position="105"/>
        <end position="291"/>
    </location>
</feature>
<dbReference type="Gene3D" id="3.30.470.20">
    <property type="entry name" value="ATP-grasp fold, B domain"/>
    <property type="match status" value="1"/>
</dbReference>
<comment type="function">
    <text evidence="4">Catalyzes the ATP-dependent conversion of 5-aminoimidazole ribonucleotide (AIR) and HCO(3)(-) to N5-carboxyaminoimidazole ribonucleotide (N5-CAIR).</text>
</comment>
<comment type="caution">
    <text evidence="4">Lacks conserved residue(s) required for the propagation of feature annotation.</text>
</comment>
<comment type="caution">
    <text evidence="7">The sequence shown here is derived from an EMBL/GenBank/DDBJ whole genome shotgun (WGS) entry which is preliminary data.</text>
</comment>
<comment type="similarity">
    <text evidence="4 5">Belongs to the PurK/PurT family.</text>
</comment>
<feature type="binding site" evidence="4">
    <location>
        <position position="207"/>
    </location>
    <ligand>
        <name>ATP</name>
        <dbReference type="ChEBI" id="CHEBI:30616"/>
    </ligand>
</feature>
<keyword evidence="1 4" id="KW-0547">Nucleotide-binding</keyword>
<evidence type="ECO:0000313" key="7">
    <source>
        <dbReference type="EMBL" id="KAA1191816.1"/>
    </source>
</evidence>
<dbReference type="EC" id="6.3.4.18" evidence="4 5"/>
<dbReference type="PROSITE" id="PS50975">
    <property type="entry name" value="ATP_GRASP"/>
    <property type="match status" value="1"/>
</dbReference>
<dbReference type="InterPro" id="IPR040686">
    <property type="entry name" value="PurK_C"/>
</dbReference>
<comment type="pathway">
    <text evidence="4 5">Purine metabolism; IMP biosynthesis via de novo pathway; 5-amino-1-(5-phospho-D-ribosyl)imidazole-4-carboxylate from 5-amino-1-(5-phospho-D-ribosyl)imidazole (N5-CAIR route): step 1/2.</text>
</comment>
<protein>
    <recommendedName>
        <fullName evidence="4 5">N5-carboxyaminoimidazole ribonucleotide synthase</fullName>
        <shortName evidence="4 5">N5-CAIR synthase</shortName>
        <ecNumber evidence="4 5">6.3.4.18</ecNumber>
    </recommendedName>
    <alternativeName>
        <fullName evidence="4 5">5-(carboxyamino)imidazole ribonucleotide synthetase</fullName>
    </alternativeName>
</protein>
<sequence length="367" mass="39852">MRVGIIGCGQLARMMALSGWAMRVDFAFLASAGEGTACVEGLGPVVSHCAGQTPGEVFHALGEPDVVTVERERVDLELLRGLTEFCAVYPNPDAVAACGDRFGEKRLLDSAGIASAPYRIAQSAQDVPAAATQLGLPVVVKNPTEGYDGKQQWHILDEQQLQAFTEQNPPGAWLVESRIAFEREISLIAARSPNGDVKVYPPTENRHHEGILITSVAPADGLEERIAQTGAQNIRTLLETMNYVGVMAMECFVTADSLLVNELAPRVHNSGHWTMNGDVTSQFENHLRAILGLPLGATSGNQHYGMINLLGDYDHPELLTALSADAHLHDYNKSPAPRRKRGHINVSSQDRDAVLTELARHHDRLYG</sequence>
<feature type="binding site" evidence="4">
    <location>
        <begin position="176"/>
        <end position="179"/>
    </location>
    <ligand>
        <name>ATP</name>
        <dbReference type="ChEBI" id="CHEBI:30616"/>
    </ligand>
</feature>
<reference evidence="7 8" key="1">
    <citation type="submission" date="2019-09" db="EMBL/GenBank/DDBJ databases">
        <authorList>
            <person name="Chen X.-Y."/>
        </authorList>
    </citation>
    <scope>NUCLEOTIDE SEQUENCE [LARGE SCALE GENOMIC DNA]</scope>
    <source>
        <strain evidence="7 8">NY5</strain>
    </source>
</reference>
<dbReference type="InterPro" id="IPR011761">
    <property type="entry name" value="ATP-grasp"/>
</dbReference>
<dbReference type="GO" id="GO:0005829">
    <property type="term" value="C:cytosol"/>
    <property type="evidence" value="ECO:0007669"/>
    <property type="project" value="TreeGrafter"/>
</dbReference>
<evidence type="ECO:0000256" key="1">
    <source>
        <dbReference type="ARBA" id="ARBA00022741"/>
    </source>
</evidence>
<feature type="binding site" evidence="4">
    <location>
        <begin position="261"/>
        <end position="262"/>
    </location>
    <ligand>
        <name>ATP</name>
        <dbReference type="ChEBI" id="CHEBI:30616"/>
    </ligand>
</feature>
<gene>
    <name evidence="4 5" type="primary">purK</name>
    <name evidence="7" type="ORF">F0M18_09780</name>
</gene>
<dbReference type="GO" id="GO:0034028">
    <property type="term" value="F:5-(carboxyamino)imidazole ribonucleotide synthase activity"/>
    <property type="evidence" value="ECO:0007669"/>
    <property type="project" value="UniProtKB-UniRule"/>
</dbReference>
<dbReference type="InterPro" id="IPR011054">
    <property type="entry name" value="Rudment_hybrid_motif"/>
</dbReference>
<evidence type="ECO:0000313" key="8">
    <source>
        <dbReference type="Proteomes" id="UP000323708"/>
    </source>
</evidence>
<dbReference type="AlphaFoldDB" id="A0A5B0WXS8"/>
<dbReference type="SUPFAM" id="SSF52440">
    <property type="entry name" value="PreATP-grasp domain"/>
    <property type="match status" value="1"/>
</dbReference>
<dbReference type="InterPro" id="IPR054350">
    <property type="entry name" value="PurT/PurK_preATP-grasp"/>
</dbReference>
<dbReference type="EMBL" id="VTUX01000004">
    <property type="protein sequence ID" value="KAA1191816.1"/>
    <property type="molecule type" value="Genomic_DNA"/>
</dbReference>
<dbReference type="GO" id="GO:0046872">
    <property type="term" value="F:metal ion binding"/>
    <property type="evidence" value="ECO:0007669"/>
    <property type="project" value="InterPro"/>
</dbReference>
<dbReference type="Pfam" id="PF17769">
    <property type="entry name" value="PurK_C"/>
    <property type="match status" value="1"/>
</dbReference>
<feature type="binding site" evidence="4">
    <location>
        <position position="101"/>
    </location>
    <ligand>
        <name>ATP</name>
        <dbReference type="ChEBI" id="CHEBI:30616"/>
    </ligand>
</feature>
<dbReference type="SUPFAM" id="SSF56059">
    <property type="entry name" value="Glutathione synthetase ATP-binding domain-like"/>
    <property type="match status" value="1"/>
</dbReference>
<organism evidence="7 8">
    <name type="scientific">Pseudohalioglobus sediminis</name>
    <dbReference type="NCBI Taxonomy" id="2606449"/>
    <lineage>
        <taxon>Bacteria</taxon>
        <taxon>Pseudomonadati</taxon>
        <taxon>Pseudomonadota</taxon>
        <taxon>Gammaproteobacteria</taxon>
        <taxon>Cellvibrionales</taxon>
        <taxon>Halieaceae</taxon>
        <taxon>Pseudohalioglobus</taxon>
    </lineage>
</organism>
<dbReference type="Gene3D" id="3.30.1490.20">
    <property type="entry name" value="ATP-grasp fold, A domain"/>
    <property type="match status" value="1"/>
</dbReference>
<name>A0A5B0WXS8_9GAMM</name>
<dbReference type="InterPro" id="IPR013815">
    <property type="entry name" value="ATP_grasp_subdomain_1"/>
</dbReference>
<comment type="function">
    <text evidence="5">Catalyzes the ATP-dependent conversion of 5-aminoimidazole ribonucleotide (AIR) and HCO(3)- to N5-carboxyaminoimidazole ribonucleotide (N5-CAIR).</text>
</comment>
<dbReference type="UniPathway" id="UPA00074">
    <property type="reaction ID" value="UER00942"/>
</dbReference>
<proteinExistence type="inferred from homology"/>
<accession>A0A5B0WXS8</accession>
<keyword evidence="8" id="KW-1185">Reference proteome</keyword>
<dbReference type="HAMAP" id="MF_01928">
    <property type="entry name" value="PurK"/>
    <property type="match status" value="1"/>
</dbReference>
<evidence type="ECO:0000256" key="5">
    <source>
        <dbReference type="RuleBase" id="RU361200"/>
    </source>
</evidence>
<dbReference type="GO" id="GO:0005524">
    <property type="term" value="F:ATP binding"/>
    <property type="evidence" value="ECO:0007669"/>
    <property type="project" value="UniProtKB-UniRule"/>
</dbReference>
<dbReference type="InterPro" id="IPR003135">
    <property type="entry name" value="ATP-grasp_carboxylate-amine"/>
</dbReference>
<comment type="subunit">
    <text evidence="4 5">Homodimer.</text>
</comment>
<dbReference type="NCBIfam" id="TIGR01161">
    <property type="entry name" value="purK"/>
    <property type="match status" value="1"/>
</dbReference>
<dbReference type="PANTHER" id="PTHR11609">
    <property type="entry name" value="PURINE BIOSYNTHESIS PROTEIN 6/7, PUR6/7"/>
    <property type="match status" value="1"/>
</dbReference>
<dbReference type="SUPFAM" id="SSF51246">
    <property type="entry name" value="Rudiment single hybrid motif"/>
    <property type="match status" value="1"/>
</dbReference>
<dbReference type="InterPro" id="IPR005875">
    <property type="entry name" value="PurK"/>
</dbReference>
<evidence type="ECO:0000256" key="2">
    <source>
        <dbReference type="ARBA" id="ARBA00022755"/>
    </source>
</evidence>
<dbReference type="Gene3D" id="3.40.50.20">
    <property type="match status" value="1"/>
</dbReference>
<evidence type="ECO:0000256" key="3">
    <source>
        <dbReference type="ARBA" id="ARBA00022840"/>
    </source>
</evidence>
<dbReference type="InterPro" id="IPR016185">
    <property type="entry name" value="PreATP-grasp_dom_sf"/>
</dbReference>
<feature type="binding site" evidence="4">
    <location>
        <position position="184"/>
    </location>
    <ligand>
        <name>ATP</name>
        <dbReference type="ChEBI" id="CHEBI:30616"/>
    </ligand>
</feature>
<keyword evidence="4 5" id="KW-0436">Ligase</keyword>
<dbReference type="GO" id="GO:0004638">
    <property type="term" value="F:phosphoribosylaminoimidazole carboxylase activity"/>
    <property type="evidence" value="ECO:0007669"/>
    <property type="project" value="InterPro"/>
</dbReference>
<dbReference type="Pfam" id="PF22660">
    <property type="entry name" value="RS_preATP-grasp-like"/>
    <property type="match status" value="1"/>
</dbReference>
<dbReference type="RefSeq" id="WP_149611251.1">
    <property type="nucleotide sequence ID" value="NZ_VTUX01000004.1"/>
</dbReference>
<dbReference type="NCBIfam" id="NF004679">
    <property type="entry name" value="PRK06019.1-5"/>
    <property type="match status" value="1"/>
</dbReference>
<feature type="binding site" evidence="4">
    <location>
        <position position="141"/>
    </location>
    <ligand>
        <name>ATP</name>
        <dbReference type="ChEBI" id="CHEBI:30616"/>
    </ligand>
</feature>
<comment type="catalytic activity">
    <reaction evidence="4 5">
        <text>5-amino-1-(5-phospho-beta-D-ribosyl)imidazole + hydrogencarbonate + ATP = 5-carboxyamino-1-(5-phospho-D-ribosyl)imidazole + ADP + phosphate + 2 H(+)</text>
        <dbReference type="Rhea" id="RHEA:19317"/>
        <dbReference type="ChEBI" id="CHEBI:15378"/>
        <dbReference type="ChEBI" id="CHEBI:17544"/>
        <dbReference type="ChEBI" id="CHEBI:30616"/>
        <dbReference type="ChEBI" id="CHEBI:43474"/>
        <dbReference type="ChEBI" id="CHEBI:58730"/>
        <dbReference type="ChEBI" id="CHEBI:137981"/>
        <dbReference type="ChEBI" id="CHEBI:456216"/>
        <dbReference type="EC" id="6.3.4.18"/>
    </reaction>
</comment>
<dbReference type="Proteomes" id="UP000323708">
    <property type="component" value="Unassembled WGS sequence"/>
</dbReference>
<dbReference type="PANTHER" id="PTHR11609:SF5">
    <property type="entry name" value="PHOSPHORIBOSYLAMINOIMIDAZOLE CARBOXYLASE"/>
    <property type="match status" value="1"/>
</dbReference>
<dbReference type="GO" id="GO:0006189">
    <property type="term" value="P:'de novo' IMP biosynthetic process"/>
    <property type="evidence" value="ECO:0007669"/>
    <property type="project" value="UniProtKB-UniRule"/>
</dbReference>
<dbReference type="Pfam" id="PF02222">
    <property type="entry name" value="ATP-grasp"/>
    <property type="match status" value="1"/>
</dbReference>
<keyword evidence="2 4" id="KW-0658">Purine biosynthesis</keyword>
<evidence type="ECO:0000259" key="6">
    <source>
        <dbReference type="PROSITE" id="PS50975"/>
    </source>
</evidence>
<keyword evidence="3 4" id="KW-0067">ATP-binding</keyword>
<evidence type="ECO:0000256" key="4">
    <source>
        <dbReference type="HAMAP-Rule" id="MF_01928"/>
    </source>
</evidence>